<dbReference type="InterPro" id="IPR000408">
    <property type="entry name" value="Reg_chr_condens"/>
</dbReference>
<evidence type="ECO:0000313" key="4">
    <source>
        <dbReference type="Proteomes" id="UP000006671"/>
    </source>
</evidence>
<evidence type="ECO:0000256" key="1">
    <source>
        <dbReference type="ARBA" id="ARBA00022737"/>
    </source>
</evidence>
<dbReference type="eggNOG" id="KOG1426">
    <property type="taxonomic scope" value="Eukaryota"/>
</dbReference>
<dbReference type="EMBL" id="GG738885">
    <property type="protein sequence ID" value="EFC41550.1"/>
    <property type="molecule type" value="Genomic_DNA"/>
</dbReference>
<evidence type="ECO:0000313" key="3">
    <source>
        <dbReference type="EMBL" id="EFC41550.1"/>
    </source>
</evidence>
<dbReference type="Pfam" id="PF13540">
    <property type="entry name" value="RCC1_2"/>
    <property type="match status" value="4"/>
</dbReference>
<dbReference type="InParanoid" id="D2VNS9"/>
<dbReference type="GeneID" id="8850774"/>
<feature type="repeat" description="RCC1" evidence="2">
    <location>
        <begin position="216"/>
        <end position="273"/>
    </location>
</feature>
<name>D2VNS9_NAEGR</name>
<accession>D2VNS9</accession>
<organism evidence="4">
    <name type="scientific">Naegleria gruberi</name>
    <name type="common">Amoeba</name>
    <dbReference type="NCBI Taxonomy" id="5762"/>
    <lineage>
        <taxon>Eukaryota</taxon>
        <taxon>Discoba</taxon>
        <taxon>Heterolobosea</taxon>
        <taxon>Tetramitia</taxon>
        <taxon>Eutetramitia</taxon>
        <taxon>Vahlkampfiidae</taxon>
        <taxon>Naegleria</taxon>
    </lineage>
</organism>
<evidence type="ECO:0000256" key="2">
    <source>
        <dbReference type="PROSITE-ProRule" id="PRU00235"/>
    </source>
</evidence>
<reference evidence="3 4" key="1">
    <citation type="journal article" date="2010" name="Cell">
        <title>The genome of Naegleria gruberi illuminates early eukaryotic versatility.</title>
        <authorList>
            <person name="Fritz-Laylin L.K."/>
            <person name="Prochnik S.E."/>
            <person name="Ginger M.L."/>
            <person name="Dacks J.B."/>
            <person name="Carpenter M.L."/>
            <person name="Field M.C."/>
            <person name="Kuo A."/>
            <person name="Paredez A."/>
            <person name="Chapman J."/>
            <person name="Pham J."/>
            <person name="Shu S."/>
            <person name="Neupane R."/>
            <person name="Cipriano M."/>
            <person name="Mancuso J."/>
            <person name="Tu H."/>
            <person name="Salamov A."/>
            <person name="Lindquist E."/>
            <person name="Shapiro H."/>
            <person name="Lucas S."/>
            <person name="Grigoriev I.V."/>
            <person name="Cande W.Z."/>
            <person name="Fulton C."/>
            <person name="Rokhsar D.S."/>
            <person name="Dawson S.C."/>
        </authorList>
    </citation>
    <scope>NUCLEOTIDE SEQUENCE [LARGE SCALE GENOMIC DNA]</scope>
    <source>
        <strain evidence="3 4">NEG-M</strain>
    </source>
</reference>
<gene>
    <name evidence="3" type="ORF">NAEGRDRAFT_70606</name>
</gene>
<dbReference type="PANTHER" id="PTHR22872">
    <property type="entry name" value="BTK-BINDING PROTEIN-RELATED"/>
    <property type="match status" value="1"/>
</dbReference>
<dbReference type="InterPro" id="IPR009091">
    <property type="entry name" value="RCC1/BLIP-II"/>
</dbReference>
<feature type="repeat" description="RCC1" evidence="2">
    <location>
        <begin position="324"/>
        <end position="377"/>
    </location>
</feature>
<sequence>MTQIIYDDDTTVVPFLLINNNHNTTSSSNHQHSSSSGSLLLFNEEINCSETVLDDDKLIKILQRKPLRTNELFVYGDEFVEEHVLIVDSQLQQQEETEQIDHFVKIPHKNNRMNAFCKGGVLCMNNIDHQVKSIKSTVLDIDENIEKIESGSWHTLILTSKNRIFAIGKNADSQLNISSTVHSTVYKHILKFCLEDLEIKDIACGKRNSMILTKDGQVYGVGYNIYGQIGCVNDENYLGEDYCRVNTLSKTRIDEKVKLLACGSYHTIMITRTNKVYFCGEMYGDVDIKIPSRLTFFDELVESNDYVIFASCGELHSVFLTKLGQVFACGRNSYGQLGLQDFKSRSDITLIDKKHFSNQSISMIACGWNHTLFLTRNNQLYCSGRNKHGQLGLGDYSDRNMPTRINTVNELITSIHAGRACSVFGTKKGHFYITGSSYCEKIEGDISVPHRILLPNSFLQNPSFSYQLFTSSKSRSIYLTKKENTRLAWTFARMKRRLVTDFYTDISIIVNNPKPLTPPPQEVIIL</sequence>
<dbReference type="InterPro" id="IPR051625">
    <property type="entry name" value="Signaling_Regulatory_Domain"/>
</dbReference>
<dbReference type="PROSITE" id="PS00626">
    <property type="entry name" value="RCC1_2"/>
    <property type="match status" value="3"/>
</dbReference>
<dbReference type="Gene3D" id="2.130.10.30">
    <property type="entry name" value="Regulator of chromosome condensation 1/beta-lactamase-inhibitor protein II"/>
    <property type="match status" value="2"/>
</dbReference>
<keyword evidence="1" id="KW-0677">Repeat</keyword>
<keyword evidence="4" id="KW-1185">Reference proteome</keyword>
<dbReference type="PROSITE" id="PS50012">
    <property type="entry name" value="RCC1_3"/>
    <property type="match status" value="3"/>
</dbReference>
<dbReference type="OMA" id="NISHHHE"/>
<dbReference type="VEuPathDB" id="AmoebaDB:NAEGRDRAFT_70606"/>
<dbReference type="SUPFAM" id="SSF50985">
    <property type="entry name" value="RCC1/BLIP-II"/>
    <property type="match status" value="1"/>
</dbReference>
<dbReference type="RefSeq" id="XP_002674294.1">
    <property type="nucleotide sequence ID" value="XM_002674248.1"/>
</dbReference>
<dbReference type="OrthoDB" id="10256179at2759"/>
<proteinExistence type="predicted"/>
<protein>
    <submittedName>
        <fullName evidence="3">Predicted protein</fullName>
    </submittedName>
</protein>
<dbReference type="KEGG" id="ngr:NAEGRDRAFT_70606"/>
<dbReference type="AlphaFoldDB" id="D2VNS9"/>
<feature type="repeat" description="RCC1" evidence="2">
    <location>
        <begin position="378"/>
        <end position="428"/>
    </location>
</feature>
<dbReference type="Proteomes" id="UP000006671">
    <property type="component" value="Unassembled WGS sequence"/>
</dbReference>
<dbReference type="PANTHER" id="PTHR22872:SF2">
    <property type="entry name" value="INHIBITOR OF BRUTON TYROSINE KINASE"/>
    <property type="match status" value="1"/>
</dbReference>